<dbReference type="SMART" id="SM00126">
    <property type="entry name" value="IL6"/>
    <property type="match status" value="1"/>
</dbReference>
<comment type="similarity">
    <text evidence="1">Belongs to the IL-6 superfamily.</text>
</comment>
<evidence type="ECO:0000256" key="1">
    <source>
        <dbReference type="ARBA" id="ARBA00007432"/>
    </source>
</evidence>
<evidence type="ECO:0000313" key="3">
    <source>
        <dbReference type="Proteomes" id="UP001046870"/>
    </source>
</evidence>
<dbReference type="PRINTS" id="PR00433">
    <property type="entry name" value="IL6GCSFMGF"/>
</dbReference>
<organism evidence="2 3">
    <name type="scientific">Megalops atlanticus</name>
    <name type="common">Tarpon</name>
    <name type="synonym">Clupea gigantea</name>
    <dbReference type="NCBI Taxonomy" id="7932"/>
    <lineage>
        <taxon>Eukaryota</taxon>
        <taxon>Metazoa</taxon>
        <taxon>Chordata</taxon>
        <taxon>Craniata</taxon>
        <taxon>Vertebrata</taxon>
        <taxon>Euteleostomi</taxon>
        <taxon>Actinopterygii</taxon>
        <taxon>Neopterygii</taxon>
        <taxon>Teleostei</taxon>
        <taxon>Elopiformes</taxon>
        <taxon>Megalopidae</taxon>
        <taxon>Megalops</taxon>
    </lineage>
</organism>
<dbReference type="Proteomes" id="UP001046870">
    <property type="component" value="Chromosome 1"/>
</dbReference>
<evidence type="ECO:0000313" key="2">
    <source>
        <dbReference type="EMBL" id="KAG7492370.1"/>
    </source>
</evidence>
<dbReference type="InterPro" id="IPR040117">
    <property type="entry name" value="GCSF/MGF"/>
</dbReference>
<dbReference type="Gene3D" id="1.20.1250.10">
    <property type="match status" value="1"/>
</dbReference>
<dbReference type="EMBL" id="JAFDVH010000001">
    <property type="protein sequence ID" value="KAG7492370.1"/>
    <property type="molecule type" value="Genomic_DNA"/>
</dbReference>
<dbReference type="InterPro" id="IPR009079">
    <property type="entry name" value="4_helix_cytokine-like_core"/>
</dbReference>
<name>A0A9D3THR5_MEGAT</name>
<evidence type="ECO:0008006" key="4">
    <source>
        <dbReference type="Google" id="ProtNLM"/>
    </source>
</evidence>
<dbReference type="GO" id="GO:0006955">
    <property type="term" value="P:immune response"/>
    <property type="evidence" value="ECO:0007669"/>
    <property type="project" value="InterPro"/>
</dbReference>
<reference evidence="2" key="1">
    <citation type="submission" date="2021-01" db="EMBL/GenBank/DDBJ databases">
        <authorList>
            <person name="Zahm M."/>
            <person name="Roques C."/>
            <person name="Cabau C."/>
            <person name="Klopp C."/>
            <person name="Donnadieu C."/>
            <person name="Jouanno E."/>
            <person name="Lampietro C."/>
            <person name="Louis A."/>
            <person name="Herpin A."/>
            <person name="Echchiki A."/>
            <person name="Berthelot C."/>
            <person name="Parey E."/>
            <person name="Roest-Crollius H."/>
            <person name="Braasch I."/>
            <person name="Postlethwait J."/>
            <person name="Bobe J."/>
            <person name="Montfort J."/>
            <person name="Bouchez O."/>
            <person name="Begum T."/>
            <person name="Mejri S."/>
            <person name="Adams A."/>
            <person name="Chen W.-J."/>
            <person name="Guiguen Y."/>
        </authorList>
    </citation>
    <scope>NUCLEOTIDE SEQUENCE</scope>
    <source>
        <strain evidence="2">YG-15Mar2019-1</strain>
        <tissue evidence="2">Brain</tissue>
    </source>
</reference>
<dbReference type="GO" id="GO:0045639">
    <property type="term" value="P:positive regulation of myeloid cell differentiation"/>
    <property type="evidence" value="ECO:0007669"/>
    <property type="project" value="InterPro"/>
</dbReference>
<proteinExistence type="inferred from homology"/>
<gene>
    <name evidence="2" type="ORF">MATL_G00013490</name>
</gene>
<dbReference type="PANTHER" id="PTHR10511">
    <property type="entry name" value="GRANULOCYTE COLONY-STIMULATING FACTOR"/>
    <property type="match status" value="1"/>
</dbReference>
<accession>A0A9D3THR5</accession>
<comment type="caution">
    <text evidence="2">The sequence shown here is derived from an EMBL/GenBank/DDBJ whole genome shotgun (WGS) entry which is preliminary data.</text>
</comment>
<dbReference type="Pfam" id="PF16647">
    <property type="entry name" value="GCSF"/>
    <property type="match status" value="1"/>
</dbReference>
<sequence>MEDPNFHRAVERSQSLVNKVLNDIPEAHKSCVRSKSLTLQPSSESKNLQYMESSLGIPRAPTLKGLSDEFRLEMCLDRMSEGLQMYQDLLGVLSDRVSTPERLTELRADITDLLAQVVKMREMAHLETGVKYAGSGLASRLTGDYEMQVATHLILVQLQDFTRDIFRSLRNMGETKPEVQG</sequence>
<dbReference type="InterPro" id="IPR030474">
    <property type="entry name" value="IL-6/GCSF/MGF"/>
</dbReference>
<dbReference type="SUPFAM" id="SSF47266">
    <property type="entry name" value="4-helical cytokines"/>
    <property type="match status" value="1"/>
</dbReference>
<dbReference type="GO" id="GO:0005576">
    <property type="term" value="C:extracellular region"/>
    <property type="evidence" value="ECO:0007669"/>
    <property type="project" value="InterPro"/>
</dbReference>
<dbReference type="PANTHER" id="PTHR10511:SF2">
    <property type="entry name" value="GRANULOCYTE COLONY-STIMULATING FACTOR"/>
    <property type="match status" value="1"/>
</dbReference>
<protein>
    <recommendedName>
        <fullName evidence="4">Granulocyte colony-stimulating factor</fullName>
    </recommendedName>
</protein>
<dbReference type="AlphaFoldDB" id="A0A9D3THR5"/>
<dbReference type="GO" id="GO:0005125">
    <property type="term" value="F:cytokine activity"/>
    <property type="evidence" value="ECO:0007669"/>
    <property type="project" value="InterPro"/>
</dbReference>
<keyword evidence="3" id="KW-1185">Reference proteome</keyword>
<dbReference type="OrthoDB" id="8841348at2759"/>